<organism evidence="6 7">
    <name type="scientific">Paractinoplanes ovalisporus</name>
    <dbReference type="NCBI Taxonomy" id="2810368"/>
    <lineage>
        <taxon>Bacteria</taxon>
        <taxon>Bacillati</taxon>
        <taxon>Actinomycetota</taxon>
        <taxon>Actinomycetes</taxon>
        <taxon>Micromonosporales</taxon>
        <taxon>Micromonosporaceae</taxon>
        <taxon>Paractinoplanes</taxon>
    </lineage>
</organism>
<dbReference type="EMBL" id="JAENHP010000015">
    <property type="protein sequence ID" value="MBM2620466.1"/>
    <property type="molecule type" value="Genomic_DNA"/>
</dbReference>
<dbReference type="PRINTS" id="PR00039">
    <property type="entry name" value="HTHLYSR"/>
</dbReference>
<evidence type="ECO:0000313" key="6">
    <source>
        <dbReference type="EMBL" id="MBM2620466.1"/>
    </source>
</evidence>
<dbReference type="InterPro" id="IPR005119">
    <property type="entry name" value="LysR_subst-bd"/>
</dbReference>
<keyword evidence="4" id="KW-0804">Transcription</keyword>
<evidence type="ECO:0000259" key="5">
    <source>
        <dbReference type="PROSITE" id="PS50931"/>
    </source>
</evidence>
<dbReference type="PANTHER" id="PTHR30346:SF0">
    <property type="entry name" value="HCA OPERON TRANSCRIPTIONAL ACTIVATOR HCAR"/>
    <property type="match status" value="1"/>
</dbReference>
<dbReference type="PROSITE" id="PS50931">
    <property type="entry name" value="HTH_LYSR"/>
    <property type="match status" value="1"/>
</dbReference>
<dbReference type="SUPFAM" id="SSF53850">
    <property type="entry name" value="Periplasmic binding protein-like II"/>
    <property type="match status" value="1"/>
</dbReference>
<keyword evidence="3" id="KW-0238">DNA-binding</keyword>
<reference evidence="6 7" key="1">
    <citation type="submission" date="2021-01" db="EMBL/GenBank/DDBJ databases">
        <title>Actinoplanes sp. nov. LDG1-06 isolated from lichen.</title>
        <authorList>
            <person name="Saeng-In P."/>
            <person name="Phongsopitanun W."/>
            <person name="Kanchanasin P."/>
            <person name="Yuki M."/>
            <person name="Kudo T."/>
            <person name="Ohkuma M."/>
            <person name="Tanasupawat S."/>
        </authorList>
    </citation>
    <scope>NUCLEOTIDE SEQUENCE [LARGE SCALE GENOMIC DNA]</scope>
    <source>
        <strain evidence="6 7">LDG1-06</strain>
    </source>
</reference>
<evidence type="ECO:0000256" key="4">
    <source>
        <dbReference type="ARBA" id="ARBA00023163"/>
    </source>
</evidence>
<dbReference type="InterPro" id="IPR036390">
    <property type="entry name" value="WH_DNA-bd_sf"/>
</dbReference>
<name>A0ABS2AML1_9ACTN</name>
<evidence type="ECO:0000256" key="1">
    <source>
        <dbReference type="ARBA" id="ARBA00009437"/>
    </source>
</evidence>
<dbReference type="Gene3D" id="1.10.10.10">
    <property type="entry name" value="Winged helix-like DNA-binding domain superfamily/Winged helix DNA-binding domain"/>
    <property type="match status" value="1"/>
</dbReference>
<dbReference type="Gene3D" id="3.40.190.10">
    <property type="entry name" value="Periplasmic binding protein-like II"/>
    <property type="match status" value="2"/>
</dbReference>
<evidence type="ECO:0000256" key="3">
    <source>
        <dbReference type="ARBA" id="ARBA00023125"/>
    </source>
</evidence>
<accession>A0ABS2AML1</accession>
<evidence type="ECO:0000313" key="7">
    <source>
        <dbReference type="Proteomes" id="UP000632138"/>
    </source>
</evidence>
<evidence type="ECO:0000256" key="2">
    <source>
        <dbReference type="ARBA" id="ARBA00023015"/>
    </source>
</evidence>
<dbReference type="PANTHER" id="PTHR30346">
    <property type="entry name" value="TRANSCRIPTIONAL DUAL REGULATOR HCAR-RELATED"/>
    <property type="match status" value="1"/>
</dbReference>
<gene>
    <name evidence="6" type="ORF">JIG36_33650</name>
</gene>
<dbReference type="Pfam" id="PF03466">
    <property type="entry name" value="LysR_substrate"/>
    <property type="match status" value="1"/>
</dbReference>
<dbReference type="Pfam" id="PF00126">
    <property type="entry name" value="HTH_1"/>
    <property type="match status" value="1"/>
</dbReference>
<protein>
    <submittedName>
        <fullName evidence="6">LysR family transcriptional regulator</fullName>
    </submittedName>
</protein>
<dbReference type="CDD" id="cd08414">
    <property type="entry name" value="PBP2_LTTR_aromatics_like"/>
    <property type="match status" value="1"/>
</dbReference>
<comment type="caution">
    <text evidence="6">The sequence shown here is derived from an EMBL/GenBank/DDBJ whole genome shotgun (WGS) entry which is preliminary data.</text>
</comment>
<dbReference type="SUPFAM" id="SSF46785">
    <property type="entry name" value="Winged helix' DNA-binding domain"/>
    <property type="match status" value="1"/>
</dbReference>
<proteinExistence type="inferred from homology"/>
<keyword evidence="7" id="KW-1185">Reference proteome</keyword>
<keyword evidence="2" id="KW-0805">Transcription regulation</keyword>
<dbReference type="InterPro" id="IPR000847">
    <property type="entry name" value="LysR_HTH_N"/>
</dbReference>
<comment type="similarity">
    <text evidence="1">Belongs to the LysR transcriptional regulatory family.</text>
</comment>
<dbReference type="Proteomes" id="UP000632138">
    <property type="component" value="Unassembled WGS sequence"/>
</dbReference>
<dbReference type="RefSeq" id="WP_203380458.1">
    <property type="nucleotide sequence ID" value="NZ_JAENHP010000015.1"/>
</dbReference>
<dbReference type="InterPro" id="IPR036388">
    <property type="entry name" value="WH-like_DNA-bd_sf"/>
</dbReference>
<feature type="domain" description="HTH lysR-type" evidence="5">
    <location>
        <begin position="10"/>
        <end position="67"/>
    </location>
</feature>
<sequence length="312" mass="34180">MHDLPPLVDMDLRLVRSFAVLAHHRHFGRAAEALHSTQPALSRQISRLEQQVGVRLLERSSRGTVLTEAGKVFESFALDMLRSASNALAQTRAVESPSRITIGYITNIIVTPAVRALRRLYPEAEVHTQHLTCDRPPSALLQGDVDVVLGRLPLPLEGLEVSVLYDEPRVVLVPADHRLAGKESVTIDDIVDEPLPRTLDPAWNAFWRMEPRSDGKPAPDGPLIDDLEDRIESVAAGESLAVVPASPYLNRLRPDVTSVPLHGVEPSHVVIATRAQESSHLVRAFETLARTYLPVGGPRNPSGSSRPSPAMQ</sequence>